<dbReference type="Pfam" id="PF01891">
    <property type="entry name" value="CbiM"/>
    <property type="match status" value="1"/>
</dbReference>
<dbReference type="RefSeq" id="WP_154593882.1">
    <property type="nucleotide sequence ID" value="NZ_WLVL01000039.1"/>
</dbReference>
<feature type="transmembrane region" description="Helical" evidence="8">
    <location>
        <begin position="110"/>
        <end position="132"/>
    </location>
</feature>
<feature type="transmembrane region" description="Helical" evidence="8">
    <location>
        <begin position="139"/>
        <end position="164"/>
    </location>
</feature>
<dbReference type="InterPro" id="IPR002751">
    <property type="entry name" value="CbiM/NikMN"/>
</dbReference>
<evidence type="ECO:0000256" key="1">
    <source>
        <dbReference type="ARBA" id="ARBA00004651"/>
    </source>
</evidence>
<dbReference type="PANTHER" id="PTHR34229:SF1">
    <property type="entry name" value="METAL TRANSPORT PROTEIN HI_1621-RELATED"/>
    <property type="match status" value="1"/>
</dbReference>
<dbReference type="Gene3D" id="1.10.1760.20">
    <property type="match status" value="1"/>
</dbReference>
<sequence length="372" mass="36903">MHIPDGFLDAPTSIGTGLLAVGATALSLRQARRELGETGPVLAGLVACFIFAVQMVNFPVGAGTSGHLLGGALAAVLVGPWTGVLVMTTVLMVQALVFADGGLTALGANVTVMGVVGVVVGSLVVRGVLAVLPRRPASVVPAAALGGLLSVPAAALAFVVLYAVGGTAPIPLGTLTTAMLGWHLVIGVGEAVITAAVVSAVVASRPDLVHVARHLVPDLQLVDRDGHRTTVRADAPVGRGRARVTPGFAGGLLATSLLVGGGLSLLASSHPDGLEYVGERLGFGASAMDSAAASSPLADYSLSLLGHGAVAAIAAGVIGVLLTLAVGVLLSSLAARATRGSRSSRAVEPHASGEAGDHRRRPAEVGATRRDG</sequence>
<keyword evidence="2" id="KW-0813">Transport</keyword>
<dbReference type="InterPro" id="IPR025937">
    <property type="entry name" value="PDGLE_dom"/>
</dbReference>
<dbReference type="Pfam" id="PF13190">
    <property type="entry name" value="PDGLE"/>
    <property type="match status" value="1"/>
</dbReference>
<evidence type="ECO:0000256" key="6">
    <source>
        <dbReference type="ARBA" id="ARBA00023136"/>
    </source>
</evidence>
<feature type="transmembrane region" description="Helical" evidence="8">
    <location>
        <begin position="309"/>
        <end position="335"/>
    </location>
</feature>
<comment type="subcellular location">
    <subcellularLocation>
        <location evidence="1">Cell membrane</location>
        <topology evidence="1">Multi-pass membrane protein</topology>
    </subcellularLocation>
</comment>
<comment type="caution">
    <text evidence="10">The sequence shown here is derived from an EMBL/GenBank/DDBJ whole genome shotgun (WGS) entry which is preliminary data.</text>
</comment>
<evidence type="ECO:0000256" key="4">
    <source>
        <dbReference type="ARBA" id="ARBA00022692"/>
    </source>
</evidence>
<dbReference type="GO" id="GO:0000041">
    <property type="term" value="P:transition metal ion transport"/>
    <property type="evidence" value="ECO:0007669"/>
    <property type="project" value="InterPro"/>
</dbReference>
<evidence type="ECO:0000313" key="10">
    <source>
        <dbReference type="EMBL" id="MTB72624.1"/>
    </source>
</evidence>
<evidence type="ECO:0000256" key="3">
    <source>
        <dbReference type="ARBA" id="ARBA00022475"/>
    </source>
</evidence>
<keyword evidence="3" id="KW-1003">Cell membrane</keyword>
<feature type="region of interest" description="Disordered" evidence="7">
    <location>
        <begin position="341"/>
        <end position="372"/>
    </location>
</feature>
<gene>
    <name evidence="10" type="ORF">GGG17_11730</name>
</gene>
<feature type="transmembrane region" description="Helical" evidence="8">
    <location>
        <begin position="184"/>
        <end position="203"/>
    </location>
</feature>
<keyword evidence="11" id="KW-1185">Reference proteome</keyword>
<evidence type="ECO:0000256" key="8">
    <source>
        <dbReference type="SAM" id="Phobius"/>
    </source>
</evidence>
<feature type="domain" description="PDGLE" evidence="9">
    <location>
        <begin position="249"/>
        <end position="335"/>
    </location>
</feature>
<dbReference type="AlphaFoldDB" id="A0A6I3I8V0"/>
<evidence type="ECO:0000256" key="5">
    <source>
        <dbReference type="ARBA" id="ARBA00022989"/>
    </source>
</evidence>
<organism evidence="10 11">
    <name type="scientific">Arsenicicoccus cauae</name>
    <dbReference type="NCBI Taxonomy" id="2663847"/>
    <lineage>
        <taxon>Bacteria</taxon>
        <taxon>Bacillati</taxon>
        <taxon>Actinomycetota</taxon>
        <taxon>Actinomycetes</taxon>
        <taxon>Micrococcales</taxon>
        <taxon>Intrasporangiaceae</taxon>
        <taxon>Arsenicicoccus</taxon>
    </lineage>
</organism>
<accession>A0A6I3I8V0</accession>
<dbReference type="Proteomes" id="UP000431092">
    <property type="component" value="Unassembled WGS sequence"/>
</dbReference>
<name>A0A6I3I8V0_9MICO</name>
<reference evidence="10 11" key="1">
    <citation type="submission" date="2019-11" db="EMBL/GenBank/DDBJ databases">
        <title>Whole genome sequencing identifies a novel species of the genus Arsenicicoccus isolated from human blood.</title>
        <authorList>
            <person name="Jeong J.H."/>
            <person name="Kweon O.J."/>
            <person name="Kim H.R."/>
            <person name="Kim T.-H."/>
            <person name="Ha S.-M."/>
            <person name="Lee M.-K."/>
        </authorList>
    </citation>
    <scope>NUCLEOTIDE SEQUENCE [LARGE SCALE GENOMIC DNA]</scope>
    <source>
        <strain evidence="10 11">MKL-02</strain>
    </source>
</reference>
<evidence type="ECO:0000313" key="11">
    <source>
        <dbReference type="Proteomes" id="UP000431092"/>
    </source>
</evidence>
<dbReference type="EMBL" id="WLVL01000039">
    <property type="protein sequence ID" value="MTB72624.1"/>
    <property type="molecule type" value="Genomic_DNA"/>
</dbReference>
<protein>
    <submittedName>
        <fullName evidence="10">Cobalt ABC transporter permease</fullName>
    </submittedName>
</protein>
<keyword evidence="6 8" id="KW-0472">Membrane</keyword>
<evidence type="ECO:0000259" key="9">
    <source>
        <dbReference type="Pfam" id="PF13190"/>
    </source>
</evidence>
<feature type="transmembrane region" description="Helical" evidence="8">
    <location>
        <begin position="72"/>
        <end position="98"/>
    </location>
</feature>
<evidence type="ECO:0000256" key="7">
    <source>
        <dbReference type="SAM" id="MobiDB-lite"/>
    </source>
</evidence>
<dbReference type="GO" id="GO:0005886">
    <property type="term" value="C:plasma membrane"/>
    <property type="evidence" value="ECO:0007669"/>
    <property type="project" value="UniProtKB-SubCell"/>
</dbReference>
<keyword evidence="4 8" id="KW-0812">Transmembrane</keyword>
<keyword evidence="5 8" id="KW-1133">Transmembrane helix</keyword>
<evidence type="ECO:0000256" key="2">
    <source>
        <dbReference type="ARBA" id="ARBA00022448"/>
    </source>
</evidence>
<proteinExistence type="predicted"/>
<dbReference type="PANTHER" id="PTHR34229">
    <property type="entry name" value="METAL TRANSPORT PROTEIN HI_1621-RELATED"/>
    <property type="match status" value="1"/>
</dbReference>
<feature type="transmembrane region" description="Helical" evidence="8">
    <location>
        <begin position="248"/>
        <end position="267"/>
    </location>
</feature>
<feature type="transmembrane region" description="Helical" evidence="8">
    <location>
        <begin position="41"/>
        <end position="60"/>
    </location>
</feature>